<keyword evidence="2" id="KW-1185">Reference proteome</keyword>
<protein>
    <submittedName>
        <fullName evidence="1">Uncharacterized protein</fullName>
    </submittedName>
</protein>
<dbReference type="Proteomes" id="UP001500840">
    <property type="component" value="Unassembled WGS sequence"/>
</dbReference>
<evidence type="ECO:0000313" key="1">
    <source>
        <dbReference type="EMBL" id="GAA4449202.1"/>
    </source>
</evidence>
<comment type="caution">
    <text evidence="1">The sequence shown here is derived from an EMBL/GenBank/DDBJ whole genome shotgun (WGS) entry which is preliminary data.</text>
</comment>
<name>A0ABP8ME74_9BACT</name>
<dbReference type="EMBL" id="BAABGA010000017">
    <property type="protein sequence ID" value="GAA4449202.1"/>
    <property type="molecule type" value="Genomic_DNA"/>
</dbReference>
<gene>
    <name evidence="1" type="ORF">GCM10023156_13430</name>
</gene>
<proteinExistence type="predicted"/>
<accession>A0ABP8ME74</accession>
<sequence length="83" mass="9000">MAKTAQFFCHLSTNFVGAEVTAVGRKKDSPQYPTSILKFQQTSLAPDDRLEAYPTHGLAPDDRLEAYPTLGNDGMLDVAVDVG</sequence>
<evidence type="ECO:0000313" key="2">
    <source>
        <dbReference type="Proteomes" id="UP001500840"/>
    </source>
</evidence>
<reference evidence="2" key="1">
    <citation type="journal article" date="2019" name="Int. J. Syst. Evol. Microbiol.">
        <title>The Global Catalogue of Microorganisms (GCM) 10K type strain sequencing project: providing services to taxonomists for standard genome sequencing and annotation.</title>
        <authorList>
            <consortium name="The Broad Institute Genomics Platform"/>
            <consortium name="The Broad Institute Genome Sequencing Center for Infectious Disease"/>
            <person name="Wu L."/>
            <person name="Ma J."/>
        </authorList>
    </citation>
    <scope>NUCLEOTIDE SEQUENCE [LARGE SCALE GENOMIC DNA]</scope>
    <source>
        <strain evidence="2">JCM 17759</strain>
    </source>
</reference>
<organism evidence="1 2">
    <name type="scientific">Novipirellula rosea</name>
    <dbReference type="NCBI Taxonomy" id="1031540"/>
    <lineage>
        <taxon>Bacteria</taxon>
        <taxon>Pseudomonadati</taxon>
        <taxon>Planctomycetota</taxon>
        <taxon>Planctomycetia</taxon>
        <taxon>Pirellulales</taxon>
        <taxon>Pirellulaceae</taxon>
        <taxon>Novipirellula</taxon>
    </lineage>
</organism>